<dbReference type="RefSeq" id="WP_190993004.1">
    <property type="nucleotide sequence ID" value="NZ_JACOIK010000002.1"/>
</dbReference>
<dbReference type="Gene3D" id="1.20.1050.60">
    <property type="entry name" value="alpha-1,2-mannosidase"/>
    <property type="match status" value="1"/>
</dbReference>
<reference evidence="6 7" key="1">
    <citation type="submission" date="2020-08" db="EMBL/GenBank/DDBJ databases">
        <title>Sphingobacterium sp. DN00404 isolated from aquaculture water.</title>
        <authorList>
            <person name="Zhang M."/>
        </authorList>
    </citation>
    <scope>NUCLEOTIDE SEQUENCE [LARGE SCALE GENOMIC DNA]</scope>
    <source>
        <strain evidence="6 7">DN00404</strain>
    </source>
</reference>
<dbReference type="Gene3D" id="3.30.2080.10">
    <property type="entry name" value="GH92 mannosidase domain"/>
    <property type="match status" value="1"/>
</dbReference>
<dbReference type="PANTHER" id="PTHR12143:SF39">
    <property type="entry name" value="SECRETED PROTEIN"/>
    <property type="match status" value="1"/>
</dbReference>
<gene>
    <name evidence="6" type="ORF">H8B06_04005</name>
</gene>
<evidence type="ECO:0000256" key="2">
    <source>
        <dbReference type="ARBA" id="ARBA00011245"/>
    </source>
</evidence>
<protein>
    <submittedName>
        <fullName evidence="6">Glycoside hydrolase family 92 protein</fullName>
    </submittedName>
</protein>
<keyword evidence="3" id="KW-0106">Calcium</keyword>
<dbReference type="Pfam" id="PF07971">
    <property type="entry name" value="Glyco_hydro_92"/>
    <property type="match status" value="1"/>
</dbReference>
<feature type="domain" description="Glycosyl hydrolase family 92 N-terminal" evidence="5">
    <location>
        <begin position="31"/>
        <end position="278"/>
    </location>
</feature>
<evidence type="ECO:0000256" key="3">
    <source>
        <dbReference type="ARBA" id="ARBA00022837"/>
    </source>
</evidence>
<evidence type="ECO:0000259" key="4">
    <source>
        <dbReference type="Pfam" id="PF07971"/>
    </source>
</evidence>
<dbReference type="InterPro" id="IPR041371">
    <property type="entry name" value="GH92_N"/>
</dbReference>
<evidence type="ECO:0000313" key="6">
    <source>
        <dbReference type="EMBL" id="MBD1431978.1"/>
    </source>
</evidence>
<keyword evidence="6" id="KW-0378">Hydrolase</keyword>
<dbReference type="Gene3D" id="1.20.1610.10">
    <property type="entry name" value="alpha-1,2-mannosidases domains"/>
    <property type="match status" value="1"/>
</dbReference>
<evidence type="ECO:0000256" key="1">
    <source>
        <dbReference type="ARBA" id="ARBA00001913"/>
    </source>
</evidence>
<organism evidence="6 7">
    <name type="scientific">Sphingobacterium micropteri</name>
    <dbReference type="NCBI Taxonomy" id="2763501"/>
    <lineage>
        <taxon>Bacteria</taxon>
        <taxon>Pseudomonadati</taxon>
        <taxon>Bacteroidota</taxon>
        <taxon>Sphingobacteriia</taxon>
        <taxon>Sphingobacteriales</taxon>
        <taxon>Sphingobacteriaceae</taxon>
        <taxon>Sphingobacterium</taxon>
    </lineage>
</organism>
<dbReference type="InterPro" id="IPR014718">
    <property type="entry name" value="GH-type_carb-bd"/>
</dbReference>
<dbReference type="InterPro" id="IPR012939">
    <property type="entry name" value="Glyco_hydro_92"/>
</dbReference>
<comment type="caution">
    <text evidence="6">The sequence shown here is derived from an EMBL/GenBank/DDBJ whole genome shotgun (WGS) entry which is preliminary data.</text>
</comment>
<comment type="subunit">
    <text evidence="2">Monomer.</text>
</comment>
<accession>A0ABR7YKY4</accession>
<dbReference type="GO" id="GO:0016787">
    <property type="term" value="F:hydrolase activity"/>
    <property type="evidence" value="ECO:0007669"/>
    <property type="project" value="UniProtKB-KW"/>
</dbReference>
<keyword evidence="7" id="KW-1185">Reference proteome</keyword>
<evidence type="ECO:0000313" key="7">
    <source>
        <dbReference type="Proteomes" id="UP000602759"/>
    </source>
</evidence>
<comment type="cofactor">
    <cofactor evidence="1">
        <name>Ca(2+)</name>
        <dbReference type="ChEBI" id="CHEBI:29108"/>
    </cofactor>
</comment>
<name>A0ABR7YKY4_9SPHI</name>
<dbReference type="EMBL" id="JACOIK010000002">
    <property type="protein sequence ID" value="MBD1431978.1"/>
    <property type="molecule type" value="Genomic_DNA"/>
</dbReference>
<dbReference type="Gene3D" id="2.70.98.10">
    <property type="match status" value="1"/>
</dbReference>
<dbReference type="SUPFAM" id="SSF48208">
    <property type="entry name" value="Six-hairpin glycosidases"/>
    <property type="match status" value="1"/>
</dbReference>
<evidence type="ECO:0000259" key="5">
    <source>
        <dbReference type="Pfam" id="PF17678"/>
    </source>
</evidence>
<dbReference type="PANTHER" id="PTHR12143">
    <property type="entry name" value="PEPTIDE N-GLYCANASE PNGASE -RELATED"/>
    <property type="match status" value="1"/>
</dbReference>
<dbReference type="InterPro" id="IPR050883">
    <property type="entry name" value="PNGase"/>
</dbReference>
<sequence>MRISLVLICIGWLVIVKAYGQQEKEVRLTSYVNPFIGTGPVDGNSLSGNNYPGATVPFGMVQLSPDTKDIPDWNAASGYDYNDPTIAGFSHTHLSGTGVAEFFDLLVMPMTGERHTQAGDVNDSSTGYRSKFSHDKEQAKPGYYKVQLLDYDITAELTATTRAGFHRYTFPEQTHEGYILLDLNHTLNKGAWGTKIIQSQIRVLNDHTIEGFRVLTGWAKMRKVYFRAEFSKPIVRNLIIDGEYEYENERVVNGNNLRAIFDFDVTDGQPVLMKIGLSPVSTANAQENLSSEIADWNFDGIVAAADALWEKELRKIVVEGSEKKKTVFYTSLYHAFLQPNLMSDANGDYVATDYVTRNNKEAPFYSTFSLWDTYRAAHPLYTIVQQRRSTDFVNSLLSQYDAYGYLPIWQLWGQENYCMIGNHAIPVIVDAIFKGLPGIDIERAYEAVKNSSVTTHLNSPFKLWDQYQYMPEDLQTQSVSITLEMAYDDWCVAQLAKKLGKTSDYEYFTKRSLYYKNIYDTKSAFFRGKNSDGKWLEPFDPLEYGANGGNPFTEGNAWQYFWYVPHDIEGLIELTGGKSNFSQKLDTFFTLETAADATNHNASGFIGQYAHGNEPSHHVSYLYNYVGQPWKTQHYVSEIVNRLYTDNHAGYPGNEDCGQMSSWYVFSALGFYPVNPADGVYAIGSPFFSEATIQLENGNRFRIKTKKKSEEDIYIQSAKLNGKPLNVPFLKHENIIKGGELEFILGKSPNKKWGTSPITRSLY</sequence>
<dbReference type="Proteomes" id="UP000602759">
    <property type="component" value="Unassembled WGS sequence"/>
</dbReference>
<dbReference type="InterPro" id="IPR005887">
    <property type="entry name" value="GH92_a_mannosidase_put"/>
</dbReference>
<dbReference type="NCBIfam" id="TIGR01180">
    <property type="entry name" value="aman2_put"/>
    <property type="match status" value="1"/>
</dbReference>
<proteinExistence type="predicted"/>
<feature type="domain" description="Glycosyl hydrolase family 92" evidence="4">
    <location>
        <begin position="284"/>
        <end position="746"/>
    </location>
</feature>
<dbReference type="Pfam" id="PF17678">
    <property type="entry name" value="Glyco_hydro_92N"/>
    <property type="match status" value="1"/>
</dbReference>
<dbReference type="InterPro" id="IPR008928">
    <property type="entry name" value="6-hairpin_glycosidase_sf"/>
</dbReference>